<dbReference type="GO" id="GO:0008276">
    <property type="term" value="F:protein methyltransferase activity"/>
    <property type="evidence" value="ECO:0007669"/>
    <property type="project" value="InterPro"/>
</dbReference>
<comment type="similarity">
    <text evidence="2">Belongs to the precorrin methyltransferase family.</text>
</comment>
<keyword evidence="6" id="KW-0949">S-adenosyl-L-methionine</keyword>
<dbReference type="PANTHER" id="PTHR43182">
    <property type="entry name" value="COBALT-PRECORRIN-6B C(15)-METHYLTRANSFERASE (DECARBOXYLATING)"/>
    <property type="match status" value="1"/>
</dbReference>
<evidence type="ECO:0000256" key="5">
    <source>
        <dbReference type="ARBA" id="ARBA00022679"/>
    </source>
</evidence>
<dbReference type="InterPro" id="IPR000878">
    <property type="entry name" value="4pyrrol_Mease"/>
</dbReference>
<dbReference type="InterPro" id="IPR050714">
    <property type="entry name" value="Cobalamin_biosynth_MTase"/>
</dbReference>
<evidence type="ECO:0000256" key="1">
    <source>
        <dbReference type="ARBA" id="ARBA00004953"/>
    </source>
</evidence>
<protein>
    <submittedName>
        <fullName evidence="8">Predicted protein</fullName>
    </submittedName>
</protein>
<dbReference type="CDD" id="cd11645">
    <property type="entry name" value="Precorrin_2_C20_MT"/>
    <property type="match status" value="1"/>
</dbReference>
<evidence type="ECO:0000313" key="8">
    <source>
        <dbReference type="EMBL" id="EDQ48215.1"/>
    </source>
</evidence>
<keyword evidence="5" id="KW-0808">Transferase</keyword>
<evidence type="ECO:0000259" key="7">
    <source>
        <dbReference type="Pfam" id="PF00590"/>
    </source>
</evidence>
<dbReference type="InterPro" id="IPR014777">
    <property type="entry name" value="4pyrrole_Mease_sub1"/>
</dbReference>
<feature type="non-terminal residue" evidence="8">
    <location>
        <position position="335"/>
    </location>
</feature>
<keyword evidence="4" id="KW-0489">Methyltransferase</keyword>
<feature type="non-terminal residue" evidence="8">
    <location>
        <position position="1"/>
    </location>
</feature>
<dbReference type="CDD" id="cd02440">
    <property type="entry name" value="AdoMet_MTases"/>
    <property type="match status" value="1"/>
</dbReference>
<organism>
    <name type="scientific">Physcomitrium patens</name>
    <name type="common">Spreading-leaved earth moss</name>
    <name type="synonym">Physcomitrella patens</name>
    <dbReference type="NCBI Taxonomy" id="3218"/>
    <lineage>
        <taxon>Eukaryota</taxon>
        <taxon>Viridiplantae</taxon>
        <taxon>Streptophyta</taxon>
        <taxon>Embryophyta</taxon>
        <taxon>Bryophyta</taxon>
        <taxon>Bryophytina</taxon>
        <taxon>Bryopsida</taxon>
        <taxon>Funariidae</taxon>
        <taxon>Funariales</taxon>
        <taxon>Funariaceae</taxon>
        <taxon>Physcomitrium</taxon>
    </lineage>
</organism>
<dbReference type="Gene3D" id="3.40.1010.10">
    <property type="entry name" value="Cobalt-precorrin-4 Transmethylase, Domain 1"/>
    <property type="match status" value="1"/>
</dbReference>
<dbReference type="InterPro" id="IPR014008">
    <property type="entry name" value="Cbl_synth_MTase_CbiT"/>
</dbReference>
<reference evidence="8" key="1">
    <citation type="journal article" date="2008" name="Science">
        <title>The Physcomitrella genome reveals evolutionary insights into the conquest of land by plants.</title>
        <authorList>
            <person name="Rensing S."/>
            <person name="Lang D."/>
            <person name="Zimmer A."/>
            <person name="Terry A."/>
            <person name="Salamov A."/>
            <person name="Shapiro H."/>
            <person name="Nishiyama T."/>
            <person name="Perroud P.-F."/>
            <person name="Lindquist E."/>
            <person name="Kamisugi Y."/>
            <person name="Tanahashi T."/>
            <person name="Sakakibara K."/>
            <person name="Fujita T."/>
            <person name="Oishi K."/>
            <person name="Shin-I T."/>
            <person name="Kuroki Y."/>
            <person name="Toyoda A."/>
            <person name="Suzuki Y."/>
            <person name="Hashimoto A."/>
            <person name="Yamaguchi K."/>
            <person name="Sugano A."/>
            <person name="Kohara Y."/>
            <person name="Fujiyama A."/>
            <person name="Anterola A."/>
            <person name="Aoki S."/>
            <person name="Ashton N."/>
            <person name="Barbazuk W.B."/>
            <person name="Barker E."/>
            <person name="Bennetzen J."/>
            <person name="Bezanilla M."/>
            <person name="Blankenship R."/>
            <person name="Cho S.H."/>
            <person name="Dutcher S."/>
            <person name="Estelle M."/>
            <person name="Fawcett J.A."/>
            <person name="Gundlach H."/>
            <person name="Hanada K."/>
            <person name="Heyl A."/>
            <person name="Hicks K.A."/>
            <person name="Hugh J."/>
            <person name="Lohr M."/>
            <person name="Mayer K."/>
            <person name="Melkozernov A."/>
            <person name="Murata T."/>
            <person name="Nelson D."/>
            <person name="Pils B."/>
            <person name="Prigge M."/>
            <person name="Reiss B."/>
            <person name="Renner T."/>
            <person name="Rombauts S."/>
            <person name="Rushton P."/>
            <person name="Sanderfoot A."/>
            <person name="Schween G."/>
            <person name="Shiu S.-H."/>
            <person name="Stueber K."/>
            <person name="Theodoulou F.L."/>
            <person name="Tu H."/>
            <person name="Van de Peer Y."/>
            <person name="Verrier P.J."/>
            <person name="Waters E."/>
            <person name="Wood A."/>
            <person name="Yang L."/>
            <person name="Cove D."/>
            <person name="Cuming A."/>
            <person name="Hasebe M."/>
            <person name="Lucas S."/>
            <person name="Mishler D.B."/>
            <person name="Reski R."/>
            <person name="Grigoriev I."/>
            <person name="Quatrano R.S."/>
            <person name="Boore J.L."/>
        </authorList>
    </citation>
    <scope>NUCLEOTIDE SEQUENCE [LARGE SCALE GENOMIC DNA]</scope>
</reference>
<dbReference type="UniPathway" id="UPA00148"/>
<dbReference type="HOGENOM" id="CLU_1492806_0_0_1"/>
<dbReference type="NCBIfam" id="TIGR02469">
    <property type="entry name" value="CbiT"/>
    <property type="match status" value="1"/>
</dbReference>
<gene>
    <name evidence="8" type="ORF">PHYPADRAFT_104136</name>
</gene>
<feature type="domain" description="Tetrapyrrole methylase" evidence="7">
    <location>
        <begin position="188"/>
        <end position="334"/>
    </location>
</feature>
<evidence type="ECO:0000256" key="2">
    <source>
        <dbReference type="ARBA" id="ARBA00005879"/>
    </source>
</evidence>
<dbReference type="PANTHER" id="PTHR43182:SF1">
    <property type="entry name" value="COBALT-PRECORRIN-7 C(5)-METHYLTRANSFERASE"/>
    <property type="match status" value="1"/>
</dbReference>
<dbReference type="Gene3D" id="3.40.50.150">
    <property type="entry name" value="Vaccinia Virus protein VP39"/>
    <property type="match status" value="1"/>
</dbReference>
<dbReference type="NCBIfam" id="TIGR01467">
    <property type="entry name" value="cobI_cbiL"/>
    <property type="match status" value="1"/>
</dbReference>
<dbReference type="SUPFAM" id="SSF53335">
    <property type="entry name" value="S-adenosyl-L-methionine-dependent methyltransferases"/>
    <property type="match status" value="1"/>
</dbReference>
<name>A9U7Y8_PHYPA</name>
<evidence type="ECO:0000256" key="3">
    <source>
        <dbReference type="ARBA" id="ARBA00022573"/>
    </source>
</evidence>
<dbReference type="InterPro" id="IPR035996">
    <property type="entry name" value="4pyrrol_Methylase_sf"/>
</dbReference>
<evidence type="ECO:0000256" key="6">
    <source>
        <dbReference type="ARBA" id="ARBA00022691"/>
    </source>
</evidence>
<accession>A9U7Y8</accession>
<keyword evidence="3" id="KW-0169">Cobalamin biosynthesis</keyword>
<dbReference type="EMBL" id="DS546729">
    <property type="protein sequence ID" value="EDQ48215.1"/>
    <property type="molecule type" value="Genomic_DNA"/>
</dbReference>
<dbReference type="AlphaFoldDB" id="A9U7Y8"/>
<dbReference type="InterPro" id="IPR006364">
    <property type="entry name" value="CobI/CbiL/CobIJ_dom"/>
</dbReference>
<dbReference type="GO" id="GO:0030788">
    <property type="term" value="F:precorrin-2 C20-methyltransferase activity"/>
    <property type="evidence" value="ECO:0007669"/>
    <property type="project" value="InterPro"/>
</dbReference>
<dbReference type="Pfam" id="PF00590">
    <property type="entry name" value="TP_methylase"/>
    <property type="match status" value="1"/>
</dbReference>
<proteinExistence type="inferred from homology"/>
<dbReference type="InterPro" id="IPR012382">
    <property type="entry name" value="CobI/CbiL"/>
</dbReference>
<dbReference type="InterPro" id="IPR029063">
    <property type="entry name" value="SAM-dependent_MTases_sf"/>
</dbReference>
<evidence type="ECO:0000256" key="4">
    <source>
        <dbReference type="ARBA" id="ARBA00022603"/>
    </source>
</evidence>
<dbReference type="GO" id="GO:0032259">
    <property type="term" value="P:methylation"/>
    <property type="evidence" value="ECO:0007669"/>
    <property type="project" value="UniProtKB-KW"/>
</dbReference>
<comment type="pathway">
    <text evidence="1">Cofactor biosynthesis; adenosylcobalamin biosynthesis.</text>
</comment>
<dbReference type="SUPFAM" id="SSF53790">
    <property type="entry name" value="Tetrapyrrole methylase"/>
    <property type="match status" value="1"/>
</dbReference>
<sequence>EEFHQRKPEKGLITKREVRAFSLAELRLGVDSIVWDIGAGSGSVPVECTRLAPQGQVFAIEKNEGDLVNIEANRIKFRTDFTVLHAKAPAGLDELPNPDAVFIGGSGGELAQLIALCASRLRPEGRIVVNAATIETLHDSMKAMREAGLDASVTTACSDRGSRSWSGRMTFQGQDKGGNNMSTAAVGTLYGVGVGPGDPELITVKAYRMIRECPVVAYPKKRKGGKSYAHEIVELYVNPEEKEMLGLIFPMTKDPVVLEREWGKTVEACWGALKEGKDVAFVTEGDPNLYSTFIHLARLMRELHPEVPISSIPGISSVLGAAAALDIHLADGDEQ</sequence>